<dbReference type="CDD" id="cd02947">
    <property type="entry name" value="TRX_family"/>
    <property type="match status" value="1"/>
</dbReference>
<dbReference type="KEGG" id="mbas:ALGA_1002"/>
<feature type="domain" description="Thioredoxin" evidence="1">
    <location>
        <begin position="11"/>
        <end position="84"/>
    </location>
</feature>
<name>A0A1Y1CG77_9BACT</name>
<protein>
    <submittedName>
        <fullName evidence="2">Thiol reductase thioredoxin</fullName>
    </submittedName>
</protein>
<dbReference type="EMBL" id="AP018042">
    <property type="protein sequence ID" value="BAX79388.1"/>
    <property type="molecule type" value="Genomic_DNA"/>
</dbReference>
<evidence type="ECO:0000259" key="1">
    <source>
        <dbReference type="Pfam" id="PF00085"/>
    </source>
</evidence>
<gene>
    <name evidence="2" type="ORF">ALGA_1002</name>
</gene>
<reference evidence="2 3" key="1">
    <citation type="journal article" date="2018" name="Mar. Genomics">
        <title>Complete genome sequence of Marinifilaceae bacterium strain SPP2, isolated from the Antarctic marine sediment.</title>
        <authorList>
            <person name="Watanabe M."/>
            <person name="Kojima H."/>
            <person name="Fukui M."/>
        </authorList>
    </citation>
    <scope>NUCLEOTIDE SEQUENCE [LARGE SCALE GENOMIC DNA]</scope>
    <source>
        <strain evidence="2 3">SPP2</strain>
    </source>
</reference>
<dbReference type="InterPro" id="IPR013766">
    <property type="entry name" value="Thioredoxin_domain"/>
</dbReference>
<dbReference type="SUPFAM" id="SSF52833">
    <property type="entry name" value="Thioredoxin-like"/>
    <property type="match status" value="1"/>
</dbReference>
<reference evidence="3" key="2">
    <citation type="journal article" date="2020" name="Antonie Van Leeuwenhoek">
        <title>Labilibaculum antarcticum sp. nov., a novel facultative anaerobic, psychrotorelant bacterium isolated from marine sediment of Antarctica.</title>
        <authorList>
            <person name="Watanabe M."/>
            <person name="Kojima H."/>
            <person name="Fukui M."/>
        </authorList>
    </citation>
    <scope>NUCLEOTIDE SEQUENCE [LARGE SCALE GENOMIC DNA]</scope>
    <source>
        <strain evidence="3">SPP2</strain>
    </source>
</reference>
<dbReference type="Pfam" id="PF00085">
    <property type="entry name" value="Thioredoxin"/>
    <property type="match status" value="1"/>
</dbReference>
<dbReference type="RefSeq" id="WP_096428297.1">
    <property type="nucleotide sequence ID" value="NZ_AP018042.1"/>
</dbReference>
<keyword evidence="3" id="KW-1185">Reference proteome</keyword>
<evidence type="ECO:0000313" key="2">
    <source>
        <dbReference type="EMBL" id="BAX79388.1"/>
    </source>
</evidence>
<organism evidence="2 3">
    <name type="scientific">Labilibaculum antarcticum</name>
    <dbReference type="NCBI Taxonomy" id="1717717"/>
    <lineage>
        <taxon>Bacteria</taxon>
        <taxon>Pseudomonadati</taxon>
        <taxon>Bacteroidota</taxon>
        <taxon>Bacteroidia</taxon>
        <taxon>Marinilabiliales</taxon>
        <taxon>Marinifilaceae</taxon>
        <taxon>Labilibaculum</taxon>
    </lineage>
</organism>
<dbReference type="InterPro" id="IPR036249">
    <property type="entry name" value="Thioredoxin-like_sf"/>
</dbReference>
<dbReference type="Proteomes" id="UP000218267">
    <property type="component" value="Chromosome"/>
</dbReference>
<accession>A0A1Y1CG77</accession>
<evidence type="ECO:0000313" key="3">
    <source>
        <dbReference type="Proteomes" id="UP000218267"/>
    </source>
</evidence>
<dbReference type="OrthoDB" id="411356at2"/>
<dbReference type="Gene3D" id="3.40.30.10">
    <property type="entry name" value="Glutaredoxin"/>
    <property type="match status" value="1"/>
</dbReference>
<dbReference type="AlphaFoldDB" id="A0A1Y1CG77"/>
<proteinExistence type="predicted"/>
<sequence length="107" mass="12242">MNLSLSELEVLKEKRESFYIYFSAPSCGVCQILSPKISGMMQEEFPELKAFHIDTAQHPEVAAQLGLYTNPSLLVYLDGKELLRRSRAISVGQVEEEIRRTYNLLFD</sequence>